<evidence type="ECO:0000259" key="10">
    <source>
        <dbReference type="PROSITE" id="PS50262"/>
    </source>
</evidence>
<dbReference type="Proteomes" id="UP000230750">
    <property type="component" value="Unassembled WGS sequence"/>
</dbReference>
<evidence type="ECO:0000313" key="12">
    <source>
        <dbReference type="Proteomes" id="UP000230750"/>
    </source>
</evidence>
<dbReference type="PRINTS" id="PR00237">
    <property type="entry name" value="GPCRRHODOPSN"/>
</dbReference>
<evidence type="ECO:0000256" key="7">
    <source>
        <dbReference type="ARBA" id="ARBA00023224"/>
    </source>
</evidence>
<dbReference type="SMART" id="SM01381">
    <property type="entry name" value="7TM_GPCR_Srsx"/>
    <property type="match status" value="1"/>
</dbReference>
<dbReference type="PANTHER" id="PTHR45695:SF26">
    <property type="entry name" value="NEUROPEPTIDE CCHAMIDE-1 RECEPTOR"/>
    <property type="match status" value="1"/>
</dbReference>
<keyword evidence="5 9" id="KW-0472">Membrane</keyword>
<dbReference type="PROSITE" id="PS50262">
    <property type="entry name" value="G_PROTEIN_RECEP_F1_2"/>
    <property type="match status" value="1"/>
</dbReference>
<keyword evidence="2 8" id="KW-0812">Transmembrane</keyword>
<feature type="transmembrane region" description="Helical" evidence="9">
    <location>
        <begin position="154"/>
        <end position="177"/>
    </location>
</feature>
<accession>A0A2G8KLR3</accession>
<gene>
    <name evidence="11" type="ORF">BSL78_14256</name>
</gene>
<evidence type="ECO:0000256" key="3">
    <source>
        <dbReference type="ARBA" id="ARBA00022989"/>
    </source>
</evidence>
<keyword evidence="3 9" id="KW-1133">Transmembrane helix</keyword>
<dbReference type="Pfam" id="PF00001">
    <property type="entry name" value="7tm_1"/>
    <property type="match status" value="1"/>
</dbReference>
<dbReference type="SUPFAM" id="SSF81321">
    <property type="entry name" value="Family A G protein-coupled receptor-like"/>
    <property type="match status" value="1"/>
</dbReference>
<keyword evidence="4 8" id="KW-0297">G-protein coupled receptor</keyword>
<evidence type="ECO:0000313" key="11">
    <source>
        <dbReference type="EMBL" id="PIK48890.1"/>
    </source>
</evidence>
<evidence type="ECO:0000256" key="9">
    <source>
        <dbReference type="SAM" id="Phobius"/>
    </source>
</evidence>
<organism evidence="11 12">
    <name type="scientific">Stichopus japonicus</name>
    <name type="common">Sea cucumber</name>
    <dbReference type="NCBI Taxonomy" id="307972"/>
    <lineage>
        <taxon>Eukaryota</taxon>
        <taxon>Metazoa</taxon>
        <taxon>Echinodermata</taxon>
        <taxon>Eleutherozoa</taxon>
        <taxon>Echinozoa</taxon>
        <taxon>Holothuroidea</taxon>
        <taxon>Aspidochirotacea</taxon>
        <taxon>Aspidochirotida</taxon>
        <taxon>Stichopodidae</taxon>
        <taxon>Apostichopus</taxon>
    </lineage>
</organism>
<dbReference type="Gene3D" id="1.20.1070.10">
    <property type="entry name" value="Rhodopsin 7-helix transmembrane proteins"/>
    <property type="match status" value="1"/>
</dbReference>
<evidence type="ECO:0000256" key="4">
    <source>
        <dbReference type="ARBA" id="ARBA00023040"/>
    </source>
</evidence>
<comment type="subcellular location">
    <subcellularLocation>
        <location evidence="1">Membrane</location>
        <topology evidence="1">Multi-pass membrane protein</topology>
    </subcellularLocation>
</comment>
<dbReference type="PROSITE" id="PS00237">
    <property type="entry name" value="G_PROTEIN_RECEP_F1_1"/>
    <property type="match status" value="1"/>
</dbReference>
<dbReference type="AlphaFoldDB" id="A0A2G8KLR3"/>
<protein>
    <submittedName>
        <fullName evidence="11">Putative phe13-bombesin receptor-like</fullName>
    </submittedName>
</protein>
<evidence type="ECO:0000256" key="6">
    <source>
        <dbReference type="ARBA" id="ARBA00023170"/>
    </source>
</evidence>
<dbReference type="InterPro" id="IPR017452">
    <property type="entry name" value="GPCR_Rhodpsn_7TM"/>
</dbReference>
<proteinExistence type="inferred from homology"/>
<dbReference type="InterPro" id="IPR000276">
    <property type="entry name" value="GPCR_Rhodpsn"/>
</dbReference>
<keyword evidence="12" id="KW-1185">Reference proteome</keyword>
<keyword evidence="7 8" id="KW-0807">Transducer</keyword>
<feature type="transmembrane region" description="Helical" evidence="9">
    <location>
        <begin position="27"/>
        <end position="48"/>
    </location>
</feature>
<feature type="transmembrane region" description="Helical" evidence="9">
    <location>
        <begin position="236"/>
        <end position="257"/>
    </location>
</feature>
<dbReference type="GO" id="GO:0005886">
    <property type="term" value="C:plasma membrane"/>
    <property type="evidence" value="ECO:0007669"/>
    <property type="project" value="TreeGrafter"/>
</dbReference>
<comment type="caution">
    <text evidence="11">The sequence shown here is derived from an EMBL/GenBank/DDBJ whole genome shotgun (WGS) entry which is preliminary data.</text>
</comment>
<dbReference type="OrthoDB" id="10049706at2759"/>
<evidence type="ECO:0000256" key="8">
    <source>
        <dbReference type="RuleBase" id="RU000688"/>
    </source>
</evidence>
<dbReference type="STRING" id="307972.A0A2G8KLR3"/>
<name>A0A2G8KLR3_STIJA</name>
<dbReference type="PANTHER" id="PTHR45695">
    <property type="entry name" value="LEUCOKININ RECEPTOR-RELATED"/>
    <property type="match status" value="1"/>
</dbReference>
<evidence type="ECO:0000256" key="1">
    <source>
        <dbReference type="ARBA" id="ARBA00004141"/>
    </source>
</evidence>
<dbReference type="GO" id="GO:0008188">
    <property type="term" value="F:neuropeptide receptor activity"/>
    <property type="evidence" value="ECO:0007669"/>
    <property type="project" value="TreeGrafter"/>
</dbReference>
<feature type="domain" description="G-protein coupled receptors family 1 profile" evidence="10">
    <location>
        <begin position="7"/>
        <end position="255"/>
    </location>
</feature>
<dbReference type="EMBL" id="MRZV01000495">
    <property type="protein sequence ID" value="PIK48890.1"/>
    <property type="molecule type" value="Genomic_DNA"/>
</dbReference>
<comment type="similarity">
    <text evidence="8">Belongs to the G-protein coupled receptor 1 family.</text>
</comment>
<feature type="transmembrane region" description="Helical" evidence="9">
    <location>
        <begin position="198"/>
        <end position="216"/>
    </location>
</feature>
<sequence length="312" mass="35275">MLVGTLGNLSFLISVCSSPRLRNPANILLTNLAIGDLIYLFVAAPFYIEHALHPNWQHAEIVCKLRHFAQSTAQGICVYSLTALSAERYMVLAGQTVMRGKKYRRALAAVLLWFISVVISLPVLILSNTKGGVCRTYPVDHGASRIYECARFSVYYAIPLLNICCCYVLIAYTLLTSTGHFRQESQPGVQHFRARKRLALIVIVIAIFFGIFWFPYHLIPLLNAFNPNFIAHSDAYVVVYTLAALTNSALNPWIVYFMSSTHRAVFMEIFFRRHRTRPPSTTNYKTKTEELVPLKKIKQHVPDSKLTSVSSI</sequence>
<reference evidence="11 12" key="1">
    <citation type="journal article" date="2017" name="PLoS Biol.">
        <title>The sea cucumber genome provides insights into morphological evolution and visceral regeneration.</title>
        <authorList>
            <person name="Zhang X."/>
            <person name="Sun L."/>
            <person name="Yuan J."/>
            <person name="Sun Y."/>
            <person name="Gao Y."/>
            <person name="Zhang L."/>
            <person name="Li S."/>
            <person name="Dai H."/>
            <person name="Hamel J.F."/>
            <person name="Liu C."/>
            <person name="Yu Y."/>
            <person name="Liu S."/>
            <person name="Lin W."/>
            <person name="Guo K."/>
            <person name="Jin S."/>
            <person name="Xu P."/>
            <person name="Storey K.B."/>
            <person name="Huan P."/>
            <person name="Zhang T."/>
            <person name="Zhou Y."/>
            <person name="Zhang J."/>
            <person name="Lin C."/>
            <person name="Li X."/>
            <person name="Xing L."/>
            <person name="Huo D."/>
            <person name="Sun M."/>
            <person name="Wang L."/>
            <person name="Mercier A."/>
            <person name="Li F."/>
            <person name="Yang H."/>
            <person name="Xiang J."/>
        </authorList>
    </citation>
    <scope>NUCLEOTIDE SEQUENCE [LARGE SCALE GENOMIC DNA]</scope>
    <source>
        <strain evidence="11">Shaxun</strain>
        <tissue evidence="11">Muscle</tissue>
    </source>
</reference>
<evidence type="ECO:0000256" key="2">
    <source>
        <dbReference type="ARBA" id="ARBA00022692"/>
    </source>
</evidence>
<evidence type="ECO:0000256" key="5">
    <source>
        <dbReference type="ARBA" id="ARBA00023136"/>
    </source>
</evidence>
<keyword evidence="6 8" id="KW-0675">Receptor</keyword>
<feature type="transmembrane region" description="Helical" evidence="9">
    <location>
        <begin position="106"/>
        <end position="126"/>
    </location>
</feature>